<evidence type="ECO:0000256" key="1">
    <source>
        <dbReference type="ARBA" id="ARBA00004123"/>
    </source>
</evidence>
<dbReference type="GO" id="GO:0008270">
    <property type="term" value="F:zinc ion binding"/>
    <property type="evidence" value="ECO:0007669"/>
    <property type="project" value="UniProtKB-KW"/>
</dbReference>
<dbReference type="PANTHER" id="PTHR37984:SF5">
    <property type="entry name" value="PROTEIN NYNRIN-LIKE"/>
    <property type="match status" value="1"/>
</dbReference>
<dbReference type="InterPro" id="IPR043502">
    <property type="entry name" value="DNA/RNA_pol_sf"/>
</dbReference>
<dbReference type="InterPro" id="IPR000477">
    <property type="entry name" value="RT_dom"/>
</dbReference>
<evidence type="ECO:0000256" key="20">
    <source>
        <dbReference type="PROSITE-ProRule" id="PRU00047"/>
    </source>
</evidence>
<feature type="compositionally biased region" description="Acidic residues" evidence="22">
    <location>
        <begin position="289"/>
        <end position="301"/>
    </location>
</feature>
<dbReference type="SUPFAM" id="SSF57756">
    <property type="entry name" value="Retrovirus zinc finger-like domains"/>
    <property type="match status" value="1"/>
</dbReference>
<dbReference type="Gene3D" id="2.40.70.10">
    <property type="entry name" value="Acid Proteases"/>
    <property type="match status" value="1"/>
</dbReference>
<dbReference type="InterPro" id="IPR041588">
    <property type="entry name" value="Integrase_H2C2"/>
</dbReference>
<evidence type="ECO:0000259" key="25">
    <source>
        <dbReference type="PROSITE" id="PS50878"/>
    </source>
</evidence>
<evidence type="ECO:0000256" key="15">
    <source>
        <dbReference type="ARBA" id="ARBA00022932"/>
    </source>
</evidence>
<evidence type="ECO:0000256" key="13">
    <source>
        <dbReference type="ARBA" id="ARBA00022908"/>
    </source>
</evidence>
<feature type="coiled-coil region" evidence="21">
    <location>
        <begin position="1749"/>
        <end position="1776"/>
    </location>
</feature>
<dbReference type="GO" id="GO:0003677">
    <property type="term" value="F:DNA binding"/>
    <property type="evidence" value="ECO:0007669"/>
    <property type="project" value="UniProtKB-KW"/>
</dbReference>
<dbReference type="GO" id="GO:0003964">
    <property type="term" value="F:RNA-directed DNA polymerase activity"/>
    <property type="evidence" value="ECO:0007669"/>
    <property type="project" value="UniProtKB-KW"/>
</dbReference>
<keyword evidence="20" id="KW-0863">Zinc-finger</keyword>
<evidence type="ECO:0000256" key="14">
    <source>
        <dbReference type="ARBA" id="ARBA00022918"/>
    </source>
</evidence>
<keyword evidence="8" id="KW-0064">Aspartyl protease</keyword>
<dbReference type="InterPro" id="IPR001584">
    <property type="entry name" value="Integrase_cat-core"/>
</dbReference>
<sequence>MSPLRTCKTCDKWRENEMAIRRSENVDWTLPKKTARVVRAKRAKDEVKKAAREEKETMLDGFQPRLDVPAIQARPGTVPELDVELDWHRRNDPLVPRKSHMKNKAAKLEALLAAVGRYNEREVARVNAEVQSEGEDESENNNATNQRTDENVERERLSSTLNIVLVCTSFSSSHLNLVLVRTRAEVTPHVTLGQVATTALTPRSPSAPPPTPWLPQSTPQTGPLTGHFAIYTSADTRVAYEWRTNQSRPGWYFIADVTNPDLPQVRERVQRIPDSYFRDPDASSSDNESNPDSETNADSEAEAAAQLESPVASIEEDPLPDPSATSAFLSPLASPQAGPSTLPAGRSPSTAPTSHRQPATTAPVAPPAPLLQPQPLLTMTTRPTELKIGQPKAFTGDRATTAAFIQACKNYFSLNGDIYDTDLKKIGFALSFMNEGIAASWAAGIIKEGQESTPASYGTWNDFITRVNTSFLPINSSADAVTKLKDLKQGSGSVDEYITKFRTIVGLTDFKDTAFLIDKFLDGLNDGLQSRVLGNTAEMKTLDDYYGVAARLDALYHYKNTFHSNRPKNNFRRNIRQVATTDADVIIQKLTPAERDKLRREGKCFRCRKAGHMSRECPGNGRTPSRTVRQMEVVTESPAEEDISVGRIVAMMSKLPTERRSTAMLDPSCYTLSRVSVLADCSRRSIHCDVTILGQRTIATSALIDTGAGDAFIDNSFVRKHRLELKPLLCAIPVFNVDHTPNKDGLITHYTWLDLNINGTSIPTRFYASNLGGEAIILGFPWLKRVNPRVNFRTGHFEFDPDDILPEPSLLRTLRTVRHTRTVLNRIEDIPDEPTLSVLNPTPDNALLRAIEPLPTAPLTSDPPVNLPDPIPIDVDPDDDLVIGYIKGELTDHILAPPETPAYRDLPTEPSALPGPSIGRVHFWRSSAKFSVNQNTWIRAKVNPAMAMAQEKAKLETPKTIDELVPEQYHDFKSVFEKKAAERFPPSRPYDHAIEFKPDFVPRQCKVYPLTPKEELIQNEFIEEHLRKGYIRRSKSAMASPFFFVGKKDGNLRPCQDYRHLNEGTVKNAYPLPLIPELVDKLKGAKHFSKLNLRSGYNNIRIKEGDQWKAAFKCSKGLFEPLVMFFGLCNSPATFQAFMDDVFSDMMDEGWLVIYMDDMLIFSADLTEHRARTQRILERLKEHDLYLKPEKCVFEASEVEFLGLIISPDRLAMDPTKLQGIRDWPAPASVKAVRSFLGFGNFYRRFIPNFSTIARPLNDLTRKDIPWKWSDECQTAFDTLKRLFTASPVLLMPDKSKPFQIETDASKFATGAVMRQQDINGDWHPCGYLSQSFNDAQRNYDIYDRELLGIVRALEAWCHYLEGAPHPVQILSDHKNLTYFRSAQRLNRRQARWSSLLSMFDLQLQHVPGKDMIQSDTLSRLIHLNTEIVDNDAMTLLPDHLFHRSIDITLHDRIAACNDVDPVVRAALTALRDGTPPPLRTALSDWAVRDGLVFHRNRCYVPPDQDLRRDIVHHYHDTRPAGHPGHYGTLVLLRRDYYWPGMATFVRQYVDGCALCQQNKINTHPTTPGLQPIAATTTLPFKAVTMDFITDLPESQGMTSCWIVVDHNATKGMVILPCTKEIDALGTAQLYHTGPYRRFGLPDSMISDRGPQFASRVMQELVKLLGVKSKLSTAYHPQTDGQTERINQEVEAFLRIFCAAHPDDWVNFLPDIEFSHNQRIPQGCNESPFFLMMGYNPHAIPAVTQTAEHPSVEERLKELQLAREEAKAAHELARQRMSERITSSFKPFSLRQKVWLEGTNIRSPTNKKLTPKREGPFAITEVLGPLTYRLKLPPQWRIHDVFHASLLTPYKETEAHGPTFANPPPEEVDGDSEYEVESIKGHRLRRGKYQYLVKWKGYSSSEDTWEPIQHLLPNAATIVTAYQQKNKIQDQTIPARRRR</sequence>
<dbReference type="CDD" id="cd09274">
    <property type="entry name" value="RNase_HI_RT_Ty3"/>
    <property type="match status" value="1"/>
</dbReference>
<evidence type="ECO:0000256" key="12">
    <source>
        <dbReference type="ARBA" id="ARBA00022884"/>
    </source>
</evidence>
<dbReference type="Pfam" id="PF00098">
    <property type="entry name" value="zf-CCHC"/>
    <property type="match status" value="1"/>
</dbReference>
<keyword evidence="4" id="KW-0808">Transferase</keyword>
<evidence type="ECO:0000256" key="22">
    <source>
        <dbReference type="SAM" id="MobiDB-lite"/>
    </source>
</evidence>
<keyword evidence="28" id="KW-1185">Reference proteome</keyword>
<dbReference type="InterPro" id="IPR021109">
    <property type="entry name" value="Peptidase_aspartic_dom_sf"/>
</dbReference>
<dbReference type="InterPro" id="IPR056924">
    <property type="entry name" value="SH3_Tf2-1"/>
</dbReference>
<dbReference type="Gene3D" id="3.30.420.10">
    <property type="entry name" value="Ribonuclease H-like superfamily/Ribonuclease H"/>
    <property type="match status" value="1"/>
</dbReference>
<dbReference type="InterPro" id="IPR036397">
    <property type="entry name" value="RNaseH_sf"/>
</dbReference>
<dbReference type="InterPro" id="IPR000953">
    <property type="entry name" value="Chromo/chromo_shadow_dom"/>
</dbReference>
<keyword evidence="20" id="KW-0862">Zinc</keyword>
<evidence type="ECO:0000256" key="19">
    <source>
        <dbReference type="ARBA" id="ARBA00023268"/>
    </source>
</evidence>
<dbReference type="GO" id="GO:0003723">
    <property type="term" value="F:RNA binding"/>
    <property type="evidence" value="ECO:0007669"/>
    <property type="project" value="UniProtKB-KW"/>
</dbReference>
<evidence type="ECO:0000256" key="16">
    <source>
        <dbReference type="ARBA" id="ARBA00023125"/>
    </source>
</evidence>
<evidence type="ECO:0000259" key="24">
    <source>
        <dbReference type="PROSITE" id="PS50158"/>
    </source>
</evidence>
<dbReference type="GO" id="GO:0003887">
    <property type="term" value="F:DNA-directed DNA polymerase activity"/>
    <property type="evidence" value="ECO:0007669"/>
    <property type="project" value="UniProtKB-KW"/>
</dbReference>
<evidence type="ECO:0000259" key="23">
    <source>
        <dbReference type="PROSITE" id="PS50013"/>
    </source>
</evidence>
<dbReference type="InterPro" id="IPR043128">
    <property type="entry name" value="Rev_trsase/Diguanyl_cyclase"/>
</dbReference>
<evidence type="ECO:0000256" key="21">
    <source>
        <dbReference type="SAM" id="Coils"/>
    </source>
</evidence>
<keyword evidence="7" id="KW-0479">Metal-binding</keyword>
<keyword evidence="13" id="KW-0229">DNA integration</keyword>
<dbReference type="PROSITE" id="PS00598">
    <property type="entry name" value="CHROMO_1"/>
    <property type="match status" value="1"/>
</dbReference>
<keyword evidence="18" id="KW-0539">Nucleus</keyword>
<dbReference type="CDD" id="cd01647">
    <property type="entry name" value="RT_LTR"/>
    <property type="match status" value="1"/>
</dbReference>
<dbReference type="PROSITE" id="PS50013">
    <property type="entry name" value="CHROMO_2"/>
    <property type="match status" value="1"/>
</dbReference>
<keyword evidence="14" id="KW-0695">RNA-directed DNA polymerase</keyword>
<evidence type="ECO:0000256" key="18">
    <source>
        <dbReference type="ARBA" id="ARBA00023242"/>
    </source>
</evidence>
<dbReference type="InterPro" id="IPR016197">
    <property type="entry name" value="Chromo-like_dom_sf"/>
</dbReference>
<keyword evidence="2" id="KW-0507">mRNA processing</keyword>
<dbReference type="SUPFAM" id="SSF53098">
    <property type="entry name" value="Ribonuclease H-like"/>
    <property type="match status" value="1"/>
</dbReference>
<dbReference type="GO" id="GO:0006508">
    <property type="term" value="P:proteolysis"/>
    <property type="evidence" value="ECO:0007669"/>
    <property type="project" value="UniProtKB-KW"/>
</dbReference>
<dbReference type="PROSITE" id="PS50158">
    <property type="entry name" value="ZF_CCHC"/>
    <property type="match status" value="1"/>
</dbReference>
<dbReference type="GO" id="GO:0006338">
    <property type="term" value="P:chromatin remodeling"/>
    <property type="evidence" value="ECO:0007669"/>
    <property type="project" value="UniProtKB-ARBA"/>
</dbReference>
<keyword evidence="10" id="KW-0378">Hydrolase</keyword>
<evidence type="ECO:0000256" key="6">
    <source>
        <dbReference type="ARBA" id="ARBA00022722"/>
    </source>
</evidence>
<keyword evidence="15" id="KW-0239">DNA-directed DNA polymerase</keyword>
<dbReference type="Pfam" id="PF00385">
    <property type="entry name" value="Chromo"/>
    <property type="match status" value="1"/>
</dbReference>
<dbReference type="InterPro" id="IPR036875">
    <property type="entry name" value="Znf_CCHC_sf"/>
</dbReference>
<feature type="region of interest" description="Disordered" evidence="22">
    <location>
        <begin position="275"/>
        <end position="374"/>
    </location>
</feature>
<dbReference type="InterPro" id="IPR023779">
    <property type="entry name" value="Chromodomain_CS"/>
</dbReference>
<feature type="domain" description="Chromo" evidence="23">
    <location>
        <begin position="1874"/>
        <end position="1934"/>
    </location>
</feature>
<dbReference type="InterPro" id="IPR050951">
    <property type="entry name" value="Retrovirus_Pol_polyprotein"/>
</dbReference>
<evidence type="ECO:0000313" key="27">
    <source>
        <dbReference type="EMBL" id="THH26399.1"/>
    </source>
</evidence>
<dbReference type="Gene3D" id="2.40.50.40">
    <property type="match status" value="1"/>
</dbReference>
<evidence type="ECO:0000313" key="28">
    <source>
        <dbReference type="Proteomes" id="UP000308730"/>
    </source>
</evidence>
<evidence type="ECO:0000256" key="7">
    <source>
        <dbReference type="ARBA" id="ARBA00022723"/>
    </source>
</evidence>
<dbReference type="FunFam" id="3.30.70.270:FF:000020">
    <property type="entry name" value="Transposon Tf2-6 polyprotein-like Protein"/>
    <property type="match status" value="1"/>
</dbReference>
<dbReference type="GO" id="GO:0004519">
    <property type="term" value="F:endonuclease activity"/>
    <property type="evidence" value="ECO:0007669"/>
    <property type="project" value="UniProtKB-KW"/>
</dbReference>
<evidence type="ECO:0000256" key="8">
    <source>
        <dbReference type="ARBA" id="ARBA00022750"/>
    </source>
</evidence>
<dbReference type="InterPro" id="IPR041577">
    <property type="entry name" value="RT_RNaseH_2"/>
</dbReference>
<dbReference type="GO" id="GO:0006397">
    <property type="term" value="P:mRNA processing"/>
    <property type="evidence" value="ECO:0007669"/>
    <property type="project" value="UniProtKB-KW"/>
</dbReference>
<keyword evidence="16" id="KW-0238">DNA-binding</keyword>
<evidence type="ECO:0000259" key="26">
    <source>
        <dbReference type="PROSITE" id="PS50994"/>
    </source>
</evidence>
<dbReference type="Gene3D" id="3.30.70.270">
    <property type="match status" value="2"/>
</dbReference>
<evidence type="ECO:0000256" key="17">
    <source>
        <dbReference type="ARBA" id="ARBA00023172"/>
    </source>
</evidence>
<dbReference type="SMART" id="SM00298">
    <property type="entry name" value="CHROMO"/>
    <property type="match status" value="1"/>
</dbReference>
<dbReference type="EMBL" id="SGPM01000354">
    <property type="protein sequence ID" value="THH26399.1"/>
    <property type="molecule type" value="Genomic_DNA"/>
</dbReference>
<keyword evidence="5" id="KW-0548">Nucleotidyltransferase</keyword>
<dbReference type="GO" id="GO:0015074">
    <property type="term" value="P:DNA integration"/>
    <property type="evidence" value="ECO:0007669"/>
    <property type="project" value="UniProtKB-KW"/>
</dbReference>
<dbReference type="Pfam" id="PF03732">
    <property type="entry name" value="Retrotrans_gag"/>
    <property type="match status" value="1"/>
</dbReference>
<dbReference type="InterPro" id="IPR005162">
    <property type="entry name" value="Retrotrans_gag_dom"/>
</dbReference>
<reference evidence="27 28" key="1">
    <citation type="submission" date="2019-02" db="EMBL/GenBank/DDBJ databases">
        <title>Genome sequencing of the rare red list fungi Antrodiella citrinella (Flaviporus citrinellus).</title>
        <authorList>
            <person name="Buettner E."/>
            <person name="Kellner H."/>
        </authorList>
    </citation>
    <scope>NUCLEOTIDE SEQUENCE [LARGE SCALE GENOMIC DNA]</scope>
    <source>
        <strain evidence="27 28">DSM 108506</strain>
    </source>
</reference>
<feature type="region of interest" description="Disordered" evidence="22">
    <location>
        <begin position="127"/>
        <end position="155"/>
    </location>
</feature>
<keyword evidence="11" id="KW-0460">Magnesium</keyword>
<organism evidence="27 28">
    <name type="scientific">Antrodiella citrinella</name>
    <dbReference type="NCBI Taxonomy" id="2447956"/>
    <lineage>
        <taxon>Eukaryota</taxon>
        <taxon>Fungi</taxon>
        <taxon>Dikarya</taxon>
        <taxon>Basidiomycota</taxon>
        <taxon>Agaricomycotina</taxon>
        <taxon>Agaricomycetes</taxon>
        <taxon>Polyporales</taxon>
        <taxon>Steccherinaceae</taxon>
        <taxon>Antrodiella</taxon>
    </lineage>
</organism>
<dbReference type="CDD" id="cd00024">
    <property type="entry name" value="CD_CSD"/>
    <property type="match status" value="1"/>
</dbReference>
<dbReference type="PROSITE" id="PS50994">
    <property type="entry name" value="INTEGRASE"/>
    <property type="match status" value="1"/>
</dbReference>
<dbReference type="InterPro" id="IPR023780">
    <property type="entry name" value="Chromo_domain"/>
</dbReference>
<keyword evidence="12" id="KW-0694">RNA-binding</keyword>
<evidence type="ECO:0000256" key="11">
    <source>
        <dbReference type="ARBA" id="ARBA00022842"/>
    </source>
</evidence>
<gene>
    <name evidence="27" type="ORF">EUX98_g7787</name>
</gene>
<dbReference type="PROSITE" id="PS50878">
    <property type="entry name" value="RT_POL"/>
    <property type="match status" value="1"/>
</dbReference>
<dbReference type="Gene3D" id="4.10.60.10">
    <property type="entry name" value="Zinc finger, CCHC-type"/>
    <property type="match status" value="1"/>
</dbReference>
<evidence type="ECO:0000256" key="4">
    <source>
        <dbReference type="ARBA" id="ARBA00022679"/>
    </source>
</evidence>
<dbReference type="Proteomes" id="UP000308730">
    <property type="component" value="Unassembled WGS sequence"/>
</dbReference>
<evidence type="ECO:0000256" key="2">
    <source>
        <dbReference type="ARBA" id="ARBA00022664"/>
    </source>
</evidence>
<dbReference type="SMART" id="SM00343">
    <property type="entry name" value="ZnF_C2HC"/>
    <property type="match status" value="1"/>
</dbReference>
<dbReference type="CDD" id="cd00303">
    <property type="entry name" value="retropepsin_like"/>
    <property type="match status" value="1"/>
</dbReference>
<dbReference type="Gene3D" id="3.10.10.10">
    <property type="entry name" value="HIV Type 1 Reverse Transcriptase, subunit A, domain 1"/>
    <property type="match status" value="1"/>
</dbReference>
<proteinExistence type="predicted"/>
<keyword evidence="9" id="KW-0255">Endonuclease</keyword>
<keyword evidence="6" id="KW-0540">Nuclease</keyword>
<evidence type="ECO:0000256" key="5">
    <source>
        <dbReference type="ARBA" id="ARBA00022695"/>
    </source>
</evidence>
<evidence type="ECO:0000256" key="3">
    <source>
        <dbReference type="ARBA" id="ARBA00022670"/>
    </source>
</evidence>
<keyword evidence="3" id="KW-0645">Protease</keyword>
<dbReference type="OrthoDB" id="2194291at2759"/>
<feature type="domain" description="Integrase catalytic" evidence="26">
    <location>
        <begin position="1576"/>
        <end position="1745"/>
    </location>
</feature>
<dbReference type="SUPFAM" id="SSF54160">
    <property type="entry name" value="Chromo domain-like"/>
    <property type="match status" value="1"/>
</dbReference>
<dbReference type="InterPro" id="IPR001878">
    <property type="entry name" value="Znf_CCHC"/>
</dbReference>
<keyword evidence="19" id="KW-0511">Multifunctional enzyme</keyword>
<dbReference type="InterPro" id="IPR012337">
    <property type="entry name" value="RNaseH-like_sf"/>
</dbReference>
<dbReference type="PANTHER" id="PTHR37984">
    <property type="entry name" value="PROTEIN CBG26694"/>
    <property type="match status" value="1"/>
</dbReference>
<comment type="subcellular location">
    <subcellularLocation>
        <location evidence="1">Nucleus</location>
    </subcellularLocation>
</comment>
<dbReference type="SUPFAM" id="SSF56672">
    <property type="entry name" value="DNA/RNA polymerases"/>
    <property type="match status" value="1"/>
</dbReference>
<dbReference type="Pfam" id="PF17921">
    <property type="entry name" value="Integrase_H2C2"/>
    <property type="match status" value="1"/>
</dbReference>
<protein>
    <submittedName>
        <fullName evidence="27">Uncharacterized protein</fullName>
    </submittedName>
</protein>
<dbReference type="Gene3D" id="1.10.340.70">
    <property type="match status" value="1"/>
</dbReference>
<name>A0A4S4MKZ1_9APHY</name>
<dbReference type="Pfam" id="PF24626">
    <property type="entry name" value="SH3_Tf2-1"/>
    <property type="match status" value="1"/>
</dbReference>
<evidence type="ECO:0000256" key="10">
    <source>
        <dbReference type="ARBA" id="ARBA00022801"/>
    </source>
</evidence>
<feature type="domain" description="CCHC-type" evidence="24">
    <location>
        <begin position="603"/>
        <end position="618"/>
    </location>
</feature>
<dbReference type="GO" id="GO:0005634">
    <property type="term" value="C:nucleus"/>
    <property type="evidence" value="ECO:0007669"/>
    <property type="project" value="UniProtKB-SubCell"/>
</dbReference>
<dbReference type="Pfam" id="PF17919">
    <property type="entry name" value="RT_RNaseH_2"/>
    <property type="match status" value="1"/>
</dbReference>
<keyword evidence="21" id="KW-0175">Coiled coil</keyword>
<accession>A0A4S4MKZ1</accession>
<feature type="region of interest" description="Disordered" evidence="22">
    <location>
        <begin position="197"/>
        <end position="221"/>
    </location>
</feature>
<comment type="caution">
    <text evidence="27">The sequence shown here is derived from an EMBL/GenBank/DDBJ whole genome shotgun (WGS) entry which is preliminary data.</text>
</comment>
<dbReference type="Pfam" id="PF00078">
    <property type="entry name" value="RVT_1"/>
    <property type="match status" value="1"/>
</dbReference>
<dbReference type="GO" id="GO:0006310">
    <property type="term" value="P:DNA recombination"/>
    <property type="evidence" value="ECO:0007669"/>
    <property type="project" value="UniProtKB-KW"/>
</dbReference>
<feature type="compositionally biased region" description="Polar residues" evidence="22">
    <location>
        <begin position="347"/>
        <end position="356"/>
    </location>
</feature>
<evidence type="ECO:0000256" key="9">
    <source>
        <dbReference type="ARBA" id="ARBA00022759"/>
    </source>
</evidence>
<feature type="domain" description="Reverse transcriptase" evidence="25">
    <location>
        <begin position="1026"/>
        <end position="1206"/>
    </location>
</feature>
<keyword evidence="17" id="KW-0233">DNA recombination</keyword>
<dbReference type="GO" id="GO:0004190">
    <property type="term" value="F:aspartic-type endopeptidase activity"/>
    <property type="evidence" value="ECO:0007669"/>
    <property type="project" value="UniProtKB-KW"/>
</dbReference>